<evidence type="ECO:0000256" key="1">
    <source>
        <dbReference type="SAM" id="MobiDB-lite"/>
    </source>
</evidence>
<protein>
    <submittedName>
        <fullName evidence="4">DUF4350 domain-containing protein</fullName>
    </submittedName>
</protein>
<feature type="domain" description="DUF4350" evidence="3">
    <location>
        <begin position="40"/>
        <end position="223"/>
    </location>
</feature>
<dbReference type="RefSeq" id="WP_377468216.1">
    <property type="nucleotide sequence ID" value="NZ_JBHLWN010000014.1"/>
</dbReference>
<reference evidence="4 5" key="1">
    <citation type="submission" date="2024-09" db="EMBL/GenBank/DDBJ databases">
        <authorList>
            <person name="Sun Q."/>
            <person name="Mori K."/>
        </authorList>
    </citation>
    <scope>NUCLEOTIDE SEQUENCE [LARGE SCALE GENOMIC DNA]</scope>
    <source>
        <strain evidence="4 5">CCM 7759</strain>
    </source>
</reference>
<evidence type="ECO:0000259" key="3">
    <source>
        <dbReference type="Pfam" id="PF14258"/>
    </source>
</evidence>
<dbReference type="InterPro" id="IPR025646">
    <property type="entry name" value="DUF4350"/>
</dbReference>
<feature type="compositionally biased region" description="Basic and acidic residues" evidence="1">
    <location>
        <begin position="371"/>
        <end position="385"/>
    </location>
</feature>
<accession>A0ABV6DF44</accession>
<evidence type="ECO:0000313" key="5">
    <source>
        <dbReference type="Proteomes" id="UP001589776"/>
    </source>
</evidence>
<evidence type="ECO:0000313" key="4">
    <source>
        <dbReference type="EMBL" id="MFC0211268.1"/>
    </source>
</evidence>
<dbReference type="EMBL" id="JBHLWN010000014">
    <property type="protein sequence ID" value="MFC0211268.1"/>
    <property type="molecule type" value="Genomic_DNA"/>
</dbReference>
<organism evidence="4 5">
    <name type="scientific">Paenibacillus chartarius</name>
    <dbReference type="NCBI Taxonomy" id="747481"/>
    <lineage>
        <taxon>Bacteria</taxon>
        <taxon>Bacillati</taxon>
        <taxon>Bacillota</taxon>
        <taxon>Bacilli</taxon>
        <taxon>Bacillales</taxon>
        <taxon>Paenibacillaceae</taxon>
        <taxon>Paenibacillus</taxon>
    </lineage>
</organism>
<dbReference type="Pfam" id="PF14258">
    <property type="entry name" value="DUF4350"/>
    <property type="match status" value="1"/>
</dbReference>
<feature type="transmembrane region" description="Helical" evidence="2">
    <location>
        <begin position="249"/>
        <end position="269"/>
    </location>
</feature>
<keyword evidence="2" id="KW-1133">Transmembrane helix</keyword>
<sequence length="385" mass="43334">MRRWNRGALGLALCIAAFIGLALWMLRPQPVDQPAYLSVSADTDGTKAVTELLERRREGGVKRWERSWDELPGEANQTLLIVEPGTVSDKERGQLRQWLERGNEVLLFVRRPTEWQSFLGDKSEFVRITPEAPPLIGPRAPVALKRFGEQGQQAGEELKGVVSSDLRLPSGSGVVPMLADDKGVLAGRIAVGQGALVMVLEPDWLTNTWIAKHDHYALVRDLLLASGRGLWIDEFHHGLRAQPGFLAVYPAWFVLGCVQLSLALLLWVWQHGKRLGPVYTPRAWVRRRGDETLLAVAGWYERRRFAAEALGHQRQQLRLLLQERLGVRPEATPEEAAAAVRGRWPAEQEAKLARLLREELPAPQGKAFVTRSREMSEMTDRLEKE</sequence>
<keyword evidence="2" id="KW-0812">Transmembrane</keyword>
<keyword evidence="5" id="KW-1185">Reference proteome</keyword>
<proteinExistence type="predicted"/>
<name>A0ABV6DF44_9BACL</name>
<feature type="region of interest" description="Disordered" evidence="1">
    <location>
        <begin position="366"/>
        <end position="385"/>
    </location>
</feature>
<evidence type="ECO:0000256" key="2">
    <source>
        <dbReference type="SAM" id="Phobius"/>
    </source>
</evidence>
<gene>
    <name evidence="4" type="ORF">ACFFK0_02190</name>
</gene>
<keyword evidence="2" id="KW-0472">Membrane</keyword>
<comment type="caution">
    <text evidence="4">The sequence shown here is derived from an EMBL/GenBank/DDBJ whole genome shotgun (WGS) entry which is preliminary data.</text>
</comment>
<dbReference type="Proteomes" id="UP001589776">
    <property type="component" value="Unassembled WGS sequence"/>
</dbReference>